<dbReference type="STRING" id="1891675.B1H58_04005"/>
<organism evidence="2 3">
    <name type="scientific">Pantoea alhagi</name>
    <dbReference type="NCBI Taxonomy" id="1891675"/>
    <lineage>
        <taxon>Bacteria</taxon>
        <taxon>Pseudomonadati</taxon>
        <taxon>Pseudomonadota</taxon>
        <taxon>Gammaproteobacteria</taxon>
        <taxon>Enterobacterales</taxon>
        <taxon>Erwiniaceae</taxon>
        <taxon>Pantoea</taxon>
    </lineage>
</organism>
<sequence length="63" mass="7229">MLACMEPSILYRYTKMASLQPLFVSGMIIPILLKLSLLQLHTLSTEKVEPCNYMQMVRSLILI</sequence>
<feature type="transmembrane region" description="Helical" evidence="1">
    <location>
        <begin position="21"/>
        <end position="40"/>
    </location>
</feature>
<dbReference type="AlphaFoldDB" id="A0A1W6B2F3"/>
<proteinExistence type="predicted"/>
<evidence type="ECO:0000256" key="1">
    <source>
        <dbReference type="SAM" id="Phobius"/>
    </source>
</evidence>
<protein>
    <submittedName>
        <fullName evidence="2">Uncharacterized protein</fullName>
    </submittedName>
</protein>
<reference evidence="2 3" key="1">
    <citation type="submission" date="2017-02" db="EMBL/GenBank/DDBJ databases">
        <title>Complete genome sequence of the drought resistance-promoting endophyte Pantoea alhagi LTYR-11Z.</title>
        <authorList>
            <person name="Zhang L."/>
        </authorList>
    </citation>
    <scope>NUCLEOTIDE SEQUENCE [LARGE SCALE GENOMIC DNA]</scope>
    <source>
        <strain evidence="2 3">LTYR-11Z</strain>
    </source>
</reference>
<evidence type="ECO:0000313" key="3">
    <source>
        <dbReference type="Proteomes" id="UP000192900"/>
    </source>
</evidence>
<keyword evidence="1" id="KW-0812">Transmembrane</keyword>
<evidence type="ECO:0000313" key="2">
    <source>
        <dbReference type="EMBL" id="ARJ41254.1"/>
    </source>
</evidence>
<dbReference type="EMBL" id="CP019706">
    <property type="protein sequence ID" value="ARJ41254.1"/>
    <property type="molecule type" value="Genomic_DNA"/>
</dbReference>
<gene>
    <name evidence="2" type="ORF">B1H58_04005</name>
</gene>
<dbReference type="Proteomes" id="UP000192900">
    <property type="component" value="Chromosome"/>
</dbReference>
<keyword evidence="1" id="KW-0472">Membrane</keyword>
<name>A0A1W6B2F3_9GAMM</name>
<keyword evidence="3" id="KW-1185">Reference proteome</keyword>
<accession>A0A1W6B2F3</accession>
<dbReference type="KEGG" id="palh:B1H58_04005"/>
<keyword evidence="1" id="KW-1133">Transmembrane helix</keyword>